<organism evidence="2 3">
    <name type="scientific">Aphis gossypii</name>
    <name type="common">Cotton aphid</name>
    <dbReference type="NCBI Taxonomy" id="80765"/>
    <lineage>
        <taxon>Eukaryota</taxon>
        <taxon>Metazoa</taxon>
        <taxon>Ecdysozoa</taxon>
        <taxon>Arthropoda</taxon>
        <taxon>Hexapoda</taxon>
        <taxon>Insecta</taxon>
        <taxon>Pterygota</taxon>
        <taxon>Neoptera</taxon>
        <taxon>Paraneoptera</taxon>
        <taxon>Hemiptera</taxon>
        <taxon>Sternorrhyncha</taxon>
        <taxon>Aphidomorpha</taxon>
        <taxon>Aphidoidea</taxon>
        <taxon>Aphididae</taxon>
        <taxon>Aphidini</taxon>
        <taxon>Aphis</taxon>
        <taxon>Aphis</taxon>
    </lineage>
</organism>
<sequence length="126" mass="14724">MLSLFSHILMSCYDLLIYYYCSRSRVRSVIYALVYLYKSRNTPRARSTSSLRLAVRHGYGACALYHSPAYYTFAAAVPVCFRNSSETRRPTFASELSLSFVYFFVFFFYTFFPRLSKLSSNNLKKN</sequence>
<evidence type="ECO:0000313" key="2">
    <source>
        <dbReference type="EMBL" id="CAH1716387.1"/>
    </source>
</evidence>
<keyword evidence="1" id="KW-0472">Membrane</keyword>
<name>A0A9P0ISY4_APHGO</name>
<reference evidence="2" key="2">
    <citation type="submission" date="2022-10" db="EMBL/GenBank/DDBJ databases">
        <authorList>
            <consortium name="ENA_rothamsted_submissions"/>
            <consortium name="culmorum"/>
            <person name="King R."/>
        </authorList>
    </citation>
    <scope>NUCLEOTIDE SEQUENCE</scope>
</reference>
<accession>A0A9P0ISY4</accession>
<dbReference type="EMBL" id="OU899034">
    <property type="protein sequence ID" value="CAH1716387.1"/>
    <property type="molecule type" value="Genomic_DNA"/>
</dbReference>
<keyword evidence="1" id="KW-0812">Transmembrane</keyword>
<dbReference type="Proteomes" id="UP001154329">
    <property type="component" value="Chromosome 1"/>
</dbReference>
<keyword evidence="1" id="KW-1133">Transmembrane helix</keyword>
<gene>
    <name evidence="2" type="ORF">APHIGO_LOCUS3547</name>
</gene>
<protein>
    <submittedName>
        <fullName evidence="2">Uncharacterized protein</fullName>
    </submittedName>
</protein>
<evidence type="ECO:0000313" key="3">
    <source>
        <dbReference type="Proteomes" id="UP001154329"/>
    </source>
</evidence>
<keyword evidence="3" id="KW-1185">Reference proteome</keyword>
<evidence type="ECO:0000256" key="1">
    <source>
        <dbReference type="SAM" id="Phobius"/>
    </source>
</evidence>
<dbReference type="AlphaFoldDB" id="A0A9P0ISY4"/>
<proteinExistence type="predicted"/>
<feature type="transmembrane region" description="Helical" evidence="1">
    <location>
        <begin position="92"/>
        <end position="112"/>
    </location>
</feature>
<reference evidence="2" key="1">
    <citation type="submission" date="2022-02" db="EMBL/GenBank/DDBJ databases">
        <authorList>
            <person name="King R."/>
        </authorList>
    </citation>
    <scope>NUCLEOTIDE SEQUENCE</scope>
</reference>